<feature type="domain" description="Glycosyltransferase 61 catalytic" evidence="8">
    <location>
        <begin position="192"/>
        <end position="304"/>
    </location>
</feature>
<evidence type="ECO:0000256" key="3">
    <source>
        <dbReference type="ARBA" id="ARBA00022692"/>
    </source>
</evidence>
<dbReference type="CTD" id="20245058"/>
<dbReference type="STRING" id="225164.V3ZZ57"/>
<evidence type="ECO:0000256" key="1">
    <source>
        <dbReference type="ARBA" id="ARBA00022676"/>
    </source>
</evidence>
<evidence type="ECO:0000256" key="2">
    <source>
        <dbReference type="ARBA" id="ARBA00022679"/>
    </source>
</evidence>
<reference evidence="9 10" key="1">
    <citation type="journal article" date="2013" name="Nature">
        <title>Insights into bilaterian evolution from three spiralian genomes.</title>
        <authorList>
            <person name="Simakov O."/>
            <person name="Marletaz F."/>
            <person name="Cho S.J."/>
            <person name="Edsinger-Gonzales E."/>
            <person name="Havlak P."/>
            <person name="Hellsten U."/>
            <person name="Kuo D.H."/>
            <person name="Larsson T."/>
            <person name="Lv J."/>
            <person name="Arendt D."/>
            <person name="Savage R."/>
            <person name="Osoegawa K."/>
            <person name="de Jong P."/>
            <person name="Grimwood J."/>
            <person name="Chapman J.A."/>
            <person name="Shapiro H."/>
            <person name="Aerts A."/>
            <person name="Otillar R.P."/>
            <person name="Terry A.Y."/>
            <person name="Boore J.L."/>
            <person name="Grigoriev I.V."/>
            <person name="Lindberg D.R."/>
            <person name="Seaver E.C."/>
            <person name="Weisblat D.A."/>
            <person name="Putnam N.H."/>
            <person name="Rokhsar D.S."/>
        </authorList>
    </citation>
    <scope>NUCLEOTIDE SEQUENCE [LARGE SCALE GENOMIC DNA]</scope>
</reference>
<dbReference type="SUPFAM" id="SSF49265">
    <property type="entry name" value="Fibronectin type III"/>
    <property type="match status" value="1"/>
</dbReference>
<proteinExistence type="predicted"/>
<dbReference type="GO" id="GO:0005783">
    <property type="term" value="C:endoplasmic reticulum"/>
    <property type="evidence" value="ECO:0007669"/>
    <property type="project" value="TreeGrafter"/>
</dbReference>
<dbReference type="Pfam" id="PF04577">
    <property type="entry name" value="Glyco_transf_61"/>
    <property type="match status" value="1"/>
</dbReference>
<dbReference type="KEGG" id="lgi:LOTGIDRAFT_194055"/>
<dbReference type="OMA" id="EFQMRVV"/>
<organism evidence="9 10">
    <name type="scientific">Lottia gigantea</name>
    <name type="common">Giant owl limpet</name>
    <dbReference type="NCBI Taxonomy" id="225164"/>
    <lineage>
        <taxon>Eukaryota</taxon>
        <taxon>Metazoa</taxon>
        <taxon>Spiralia</taxon>
        <taxon>Lophotrochozoa</taxon>
        <taxon>Mollusca</taxon>
        <taxon>Gastropoda</taxon>
        <taxon>Patellogastropoda</taxon>
        <taxon>Lottioidea</taxon>
        <taxon>Lottiidae</taxon>
        <taxon>Lottia</taxon>
    </lineage>
</organism>
<dbReference type="GeneID" id="20245058"/>
<evidence type="ECO:0000256" key="4">
    <source>
        <dbReference type="ARBA" id="ARBA00022989"/>
    </source>
</evidence>
<comment type="subcellular location">
    <subcellularLocation>
        <location evidence="7">Endomembrane system</location>
        <topology evidence="7">Single-pass membrane protein</topology>
    </subcellularLocation>
</comment>
<dbReference type="HOGENOM" id="CLU_020169_0_0_1"/>
<dbReference type="EMBL" id="KB202823">
    <property type="protein sequence ID" value="ESO87915.1"/>
    <property type="molecule type" value="Genomic_DNA"/>
</dbReference>
<dbReference type="RefSeq" id="XP_009061515.1">
    <property type="nucleotide sequence ID" value="XM_009063267.1"/>
</dbReference>
<dbReference type="PANTHER" id="PTHR20961">
    <property type="entry name" value="GLYCOSYLTRANSFERASE"/>
    <property type="match status" value="1"/>
</dbReference>
<keyword evidence="6" id="KW-0325">Glycoprotein</keyword>
<keyword evidence="1" id="KW-0328">Glycosyltransferase</keyword>
<evidence type="ECO:0000256" key="5">
    <source>
        <dbReference type="ARBA" id="ARBA00023136"/>
    </source>
</evidence>
<gene>
    <name evidence="9" type="ORF">LOTGIDRAFT_194055</name>
</gene>
<protein>
    <recommendedName>
        <fullName evidence="8">Glycosyltransferase 61 catalytic domain-containing protein</fullName>
    </recommendedName>
</protein>
<dbReference type="InterPro" id="IPR036116">
    <property type="entry name" value="FN3_sf"/>
</dbReference>
<keyword evidence="2" id="KW-0808">Transferase</keyword>
<evidence type="ECO:0000256" key="6">
    <source>
        <dbReference type="ARBA" id="ARBA00023180"/>
    </source>
</evidence>
<evidence type="ECO:0000256" key="7">
    <source>
        <dbReference type="ARBA" id="ARBA00037847"/>
    </source>
</evidence>
<keyword evidence="10" id="KW-1185">Reference proteome</keyword>
<evidence type="ECO:0000259" key="8">
    <source>
        <dbReference type="Pfam" id="PF04577"/>
    </source>
</evidence>
<dbReference type="OrthoDB" id="529273at2759"/>
<sequence>METSVHCKGNERSERFCHFENLCYHNEHKDFIFFMANASMIENVPSDSQNILDLSSVADHTLHFFSFLYLPSETMTDFTVKWINRRSLIFNRFKPDNIMHILHDDILPLHHTLKQIKGNFKLNRNTQEKFDIQILTFEDWPDDIEYQFLYDLFSRHDMLTVNSLKKMGELVCFSDVYVGISKETTWYQYGFYVPQGPVPNSKVTSSQIQDTVNYVLSHIDTECTLCNLGPYLVLLSRKETRRILNEMDLSISIAQHIGMKVLSVSLETHSLVDIINLIRNSKGLIGMHGSLLALAIFLQPGSILIELFPFAINPAHYTPYKTLSGIPSMNIYYANWVNTNEENTVMHPDWPPELGGISDLKDQQEIMNQKEVPKHLCCDDPSWLFHIYQDTIVDINTIIQLVKTMLTASINENTSEKARNIVAGPVRDLNCVTEKNSIRVKWKAPWSLRYIPHKTVQYQLFIFNTQLNSTTSFLITNTIYTYNKTEATYSFLVWVQCQLDNLKGYLSNLVKC</sequence>
<dbReference type="AlphaFoldDB" id="V3ZZ57"/>
<dbReference type="GO" id="GO:0097363">
    <property type="term" value="F:protein O-acetylglucosaminyltransferase activity"/>
    <property type="evidence" value="ECO:0007669"/>
    <property type="project" value="TreeGrafter"/>
</dbReference>
<dbReference type="Proteomes" id="UP000030746">
    <property type="component" value="Unassembled WGS sequence"/>
</dbReference>
<evidence type="ECO:0000313" key="10">
    <source>
        <dbReference type="Proteomes" id="UP000030746"/>
    </source>
</evidence>
<accession>V3ZZ57</accession>
<name>V3ZZ57_LOTGI</name>
<dbReference type="InterPro" id="IPR049625">
    <property type="entry name" value="Glyco_transf_61_cat"/>
</dbReference>
<keyword evidence="3" id="KW-0812">Transmembrane</keyword>
<evidence type="ECO:0000313" key="9">
    <source>
        <dbReference type="EMBL" id="ESO87915.1"/>
    </source>
</evidence>
<keyword evidence="4" id="KW-1133">Transmembrane helix</keyword>
<dbReference type="PANTHER" id="PTHR20961:SF38">
    <property type="entry name" value="PROTEIN O-LINKED-MANNOSE BETA-1,4-N-ACETYLGLUCOSAMINYLTRANSFERASE 2"/>
    <property type="match status" value="1"/>
</dbReference>
<keyword evidence="5" id="KW-0472">Membrane</keyword>
<dbReference type="InterPro" id="IPR007657">
    <property type="entry name" value="Glycosyltransferase_61"/>
</dbReference>
<dbReference type="GO" id="GO:0035269">
    <property type="term" value="P:protein O-linked glycosylation via mannose"/>
    <property type="evidence" value="ECO:0007669"/>
    <property type="project" value="TreeGrafter"/>
</dbReference>